<name>A0A8S5U9Y5_9CAUD</name>
<evidence type="ECO:0000313" key="1">
    <source>
        <dbReference type="EMBL" id="DAF91174.1"/>
    </source>
</evidence>
<organism evidence="1">
    <name type="scientific">Siphoviridae sp. ctKNZ79</name>
    <dbReference type="NCBI Taxonomy" id="2825440"/>
    <lineage>
        <taxon>Viruses</taxon>
        <taxon>Duplodnaviria</taxon>
        <taxon>Heunggongvirae</taxon>
        <taxon>Uroviricota</taxon>
        <taxon>Caudoviricetes</taxon>
    </lineage>
</organism>
<dbReference type="EMBL" id="BK016045">
    <property type="protein sequence ID" value="DAF91174.1"/>
    <property type="molecule type" value="Genomic_DNA"/>
</dbReference>
<protein>
    <submittedName>
        <fullName evidence="1">Uncharacterized protein</fullName>
    </submittedName>
</protein>
<proteinExistence type="predicted"/>
<sequence length="54" mass="6412">MSEQEKKMAEVIREGFPKLTEFDKGYFFAKIEEAAERANQKKEEDKGEELEERN</sequence>
<accession>A0A8S5U9Y5</accession>
<reference evidence="1" key="1">
    <citation type="journal article" date="2021" name="Proc. Natl. Acad. Sci. U.S.A.">
        <title>A Catalog of Tens of Thousands of Viruses from Human Metagenomes Reveals Hidden Associations with Chronic Diseases.</title>
        <authorList>
            <person name="Tisza M.J."/>
            <person name="Buck C.B."/>
        </authorList>
    </citation>
    <scope>NUCLEOTIDE SEQUENCE</scope>
    <source>
        <strain evidence="1">CtKNZ79</strain>
    </source>
</reference>